<proteinExistence type="predicted"/>
<accession>A0A8J7WH96</accession>
<name>A0A8J7WH96_9RHOB</name>
<evidence type="ECO:0000313" key="3">
    <source>
        <dbReference type="Proteomes" id="UP000681356"/>
    </source>
</evidence>
<dbReference type="RefSeq" id="WP_212536978.1">
    <property type="nucleotide sequence ID" value="NZ_JAGTUU010000005.1"/>
</dbReference>
<dbReference type="EMBL" id="JAGTUU010000005">
    <property type="protein sequence ID" value="MBS0125004.1"/>
    <property type="molecule type" value="Genomic_DNA"/>
</dbReference>
<evidence type="ECO:0000256" key="1">
    <source>
        <dbReference type="SAM" id="MobiDB-lite"/>
    </source>
</evidence>
<reference evidence="2" key="1">
    <citation type="submission" date="2021-04" db="EMBL/GenBank/DDBJ databases">
        <authorList>
            <person name="Yoon J."/>
        </authorList>
    </citation>
    <scope>NUCLEOTIDE SEQUENCE</scope>
    <source>
        <strain evidence="2">KMU-90</strain>
    </source>
</reference>
<comment type="caution">
    <text evidence="2">The sequence shown here is derived from an EMBL/GenBank/DDBJ whole genome shotgun (WGS) entry which is preliminary data.</text>
</comment>
<sequence>MKLGNPNGAEALRQAGKGGGTLQDTVGRNADARSQGLAPLIDAIRADG</sequence>
<protein>
    <submittedName>
        <fullName evidence="2">Uncharacterized protein</fullName>
    </submittedName>
</protein>
<organism evidence="2 3">
    <name type="scientific">Thetidibacter halocola</name>
    <dbReference type="NCBI Taxonomy" id="2827239"/>
    <lineage>
        <taxon>Bacteria</taxon>
        <taxon>Pseudomonadati</taxon>
        <taxon>Pseudomonadota</taxon>
        <taxon>Alphaproteobacteria</taxon>
        <taxon>Rhodobacterales</taxon>
        <taxon>Roseobacteraceae</taxon>
        <taxon>Thetidibacter</taxon>
    </lineage>
</organism>
<dbReference type="AlphaFoldDB" id="A0A8J7WH96"/>
<evidence type="ECO:0000313" key="2">
    <source>
        <dbReference type="EMBL" id="MBS0125004.1"/>
    </source>
</evidence>
<gene>
    <name evidence="2" type="ORF">KB874_12945</name>
</gene>
<feature type="region of interest" description="Disordered" evidence="1">
    <location>
        <begin position="1"/>
        <end position="33"/>
    </location>
</feature>
<keyword evidence="3" id="KW-1185">Reference proteome</keyword>
<dbReference type="Proteomes" id="UP000681356">
    <property type="component" value="Unassembled WGS sequence"/>
</dbReference>